<evidence type="ECO:0000313" key="2">
    <source>
        <dbReference type="EMBL" id="TKJ42439.1"/>
    </source>
</evidence>
<feature type="signal peptide" evidence="1">
    <location>
        <begin position="1"/>
        <end position="26"/>
    </location>
</feature>
<gene>
    <name evidence="2" type="ORF">CEE37_01795</name>
</gene>
<keyword evidence="1" id="KW-0732">Signal</keyword>
<dbReference type="AlphaFoldDB" id="A0A532V5H8"/>
<evidence type="ECO:0000313" key="3">
    <source>
        <dbReference type="Proteomes" id="UP000319619"/>
    </source>
</evidence>
<protein>
    <recommendedName>
        <fullName evidence="4">Fibronectin type-III domain-containing protein</fullName>
    </recommendedName>
</protein>
<sequence length="550" mass="60465">MRNLIVTILLLLIVFLSGCQQDPINADGTTGGGGQASGNIPPTTNLFLYPDSTGLDTTTSVLEVHWWGQDPDGWVVGYYVQWDYFSTSTLVDSVWMTSEYATFYLPLDSAYDEFALNVNAVDNAAIWDWPTDGKVAEAEGSEGEVTAGIQDYVEYEAFIDNGSDADVYDSGDSLLWAGNIEGIQTQTGTDLEPLFGGDFSLHGLPPTNSEGAIDPLGDSLLFRIRNTAPVVEFRIESNPTLTPGQVYGTFPTRSFFWEVTDLDGEQTIDSCFYILDPAPGDTNWVGLPGTETSVTLTDLAYDYHRFFLKVQDIAGAYSPTISFPDSTDSFWEVQEPMGDILIVDDYALDTPNQALNLYISIFDTLFGQNEYSVWEVGENLPYSMGDVLANLNYFTEVFWYCFQGSPHYGEAMSAIASFLENDGSILISAAQIDTSSSIIPIADFDNGNARISYPNGLSAISGDWPDLIVEQGNIFSYEVSGFEATTNGEMLYEYGSGVIWFNGPPPSYMGVGVQRIDDLNLVFIGMPLHLLNGTGTLPEFFDKVFNEEFQ</sequence>
<organism evidence="2 3">
    <name type="scientific">candidate division LCP-89 bacterium B3_LCP</name>
    <dbReference type="NCBI Taxonomy" id="2012998"/>
    <lineage>
        <taxon>Bacteria</taxon>
        <taxon>Pseudomonadati</taxon>
        <taxon>Bacteria division LCP-89</taxon>
    </lineage>
</organism>
<evidence type="ECO:0008006" key="4">
    <source>
        <dbReference type="Google" id="ProtNLM"/>
    </source>
</evidence>
<evidence type="ECO:0000256" key="1">
    <source>
        <dbReference type="SAM" id="SignalP"/>
    </source>
</evidence>
<accession>A0A532V5H8</accession>
<dbReference type="PROSITE" id="PS51257">
    <property type="entry name" value="PROKAR_LIPOPROTEIN"/>
    <property type="match status" value="1"/>
</dbReference>
<dbReference type="Proteomes" id="UP000319619">
    <property type="component" value="Unassembled WGS sequence"/>
</dbReference>
<feature type="chain" id="PRO_5021828851" description="Fibronectin type-III domain-containing protein" evidence="1">
    <location>
        <begin position="27"/>
        <end position="550"/>
    </location>
</feature>
<name>A0A532V5H8_UNCL8</name>
<proteinExistence type="predicted"/>
<reference evidence="2 3" key="1">
    <citation type="submission" date="2017-06" db="EMBL/GenBank/DDBJ databases">
        <title>Novel microbial phyla capable of carbon fixation and sulfur reduction in deep-sea sediments.</title>
        <authorList>
            <person name="Huang J."/>
            <person name="Baker B."/>
            <person name="Wang Y."/>
        </authorList>
    </citation>
    <scope>NUCLEOTIDE SEQUENCE [LARGE SCALE GENOMIC DNA]</scope>
    <source>
        <strain evidence="2">B3_LCP</strain>
    </source>
</reference>
<comment type="caution">
    <text evidence="2">The sequence shown here is derived from an EMBL/GenBank/DDBJ whole genome shotgun (WGS) entry which is preliminary data.</text>
</comment>
<dbReference type="EMBL" id="NJBN01000001">
    <property type="protein sequence ID" value="TKJ42439.1"/>
    <property type="molecule type" value="Genomic_DNA"/>
</dbReference>